<gene>
    <name evidence="2" type="ORF">IAC96_12340</name>
</gene>
<dbReference type="SUPFAM" id="SSF55729">
    <property type="entry name" value="Acyl-CoA N-acyltransferases (Nat)"/>
    <property type="match status" value="1"/>
</dbReference>
<evidence type="ECO:0000313" key="3">
    <source>
        <dbReference type="Proteomes" id="UP000824201"/>
    </source>
</evidence>
<dbReference type="EMBL" id="DVHN01000172">
    <property type="protein sequence ID" value="HIR89725.1"/>
    <property type="molecule type" value="Genomic_DNA"/>
</dbReference>
<name>A0A9D1EGG1_9FIRM</name>
<evidence type="ECO:0000313" key="2">
    <source>
        <dbReference type="EMBL" id="HIR89725.1"/>
    </source>
</evidence>
<dbReference type="PANTHER" id="PTHR43792">
    <property type="entry name" value="GNAT FAMILY, PUTATIVE (AFU_ORTHOLOGUE AFUA_3G00765)-RELATED-RELATED"/>
    <property type="match status" value="1"/>
</dbReference>
<comment type="caution">
    <text evidence="2">The sequence shown here is derived from an EMBL/GenBank/DDBJ whole genome shotgun (WGS) entry which is preliminary data.</text>
</comment>
<proteinExistence type="predicted"/>
<reference evidence="2" key="2">
    <citation type="journal article" date="2021" name="PeerJ">
        <title>Extensive microbial diversity within the chicken gut microbiome revealed by metagenomics and culture.</title>
        <authorList>
            <person name="Gilroy R."/>
            <person name="Ravi A."/>
            <person name="Getino M."/>
            <person name="Pursley I."/>
            <person name="Horton D.L."/>
            <person name="Alikhan N.F."/>
            <person name="Baker D."/>
            <person name="Gharbi K."/>
            <person name="Hall N."/>
            <person name="Watson M."/>
            <person name="Adriaenssens E.M."/>
            <person name="Foster-Nyarko E."/>
            <person name="Jarju S."/>
            <person name="Secka A."/>
            <person name="Antonio M."/>
            <person name="Oren A."/>
            <person name="Chaudhuri R.R."/>
            <person name="La Ragione R."/>
            <person name="Hildebrand F."/>
            <person name="Pallen M.J."/>
        </authorList>
    </citation>
    <scope>NUCLEOTIDE SEQUENCE</scope>
    <source>
        <strain evidence="2">ChiW13-3771</strain>
    </source>
</reference>
<dbReference type="InterPro" id="IPR016181">
    <property type="entry name" value="Acyl_CoA_acyltransferase"/>
</dbReference>
<evidence type="ECO:0000259" key="1">
    <source>
        <dbReference type="PROSITE" id="PS51186"/>
    </source>
</evidence>
<dbReference type="InterPro" id="IPR051531">
    <property type="entry name" value="N-acetyltransferase"/>
</dbReference>
<reference evidence="2" key="1">
    <citation type="submission" date="2020-10" db="EMBL/GenBank/DDBJ databases">
        <authorList>
            <person name="Gilroy R."/>
        </authorList>
    </citation>
    <scope>NUCLEOTIDE SEQUENCE</scope>
    <source>
        <strain evidence="2">ChiW13-3771</strain>
    </source>
</reference>
<dbReference type="GO" id="GO:0016747">
    <property type="term" value="F:acyltransferase activity, transferring groups other than amino-acyl groups"/>
    <property type="evidence" value="ECO:0007669"/>
    <property type="project" value="InterPro"/>
</dbReference>
<protein>
    <submittedName>
        <fullName evidence="2">GNAT family N-acetyltransferase</fullName>
    </submittedName>
</protein>
<accession>A0A9D1EGG1</accession>
<sequence length="180" mass="20653">MKQSGTVMLTTPRLILRRFEENDAEAMYRNWASHNIVTKYLTWPTHDNIEVTKAVLKDWTKQYKNSQFYQWCIELKSLKEPIGSISVVSQDTQIKCAEIGYCIGESYWKRGITSEALRAVMDFLWNHEGFRRIEAKHDFNNPASGRVMQKCGLQYEGTKIAAGFNNTGICDLVLYGAVKG</sequence>
<dbReference type="CDD" id="cd04301">
    <property type="entry name" value="NAT_SF"/>
    <property type="match status" value="1"/>
</dbReference>
<dbReference type="PROSITE" id="PS51186">
    <property type="entry name" value="GNAT"/>
    <property type="match status" value="1"/>
</dbReference>
<dbReference type="Gene3D" id="3.40.630.30">
    <property type="match status" value="1"/>
</dbReference>
<dbReference type="AlphaFoldDB" id="A0A9D1EGG1"/>
<organism evidence="2 3">
    <name type="scientific">Candidatus Fimimorpha faecalis</name>
    <dbReference type="NCBI Taxonomy" id="2840824"/>
    <lineage>
        <taxon>Bacteria</taxon>
        <taxon>Bacillati</taxon>
        <taxon>Bacillota</taxon>
        <taxon>Clostridia</taxon>
        <taxon>Eubacteriales</taxon>
        <taxon>Candidatus Fimimorpha</taxon>
    </lineage>
</organism>
<dbReference type="InterPro" id="IPR000182">
    <property type="entry name" value="GNAT_dom"/>
</dbReference>
<feature type="domain" description="N-acetyltransferase" evidence="1">
    <location>
        <begin position="14"/>
        <end position="179"/>
    </location>
</feature>
<dbReference type="Pfam" id="PF13302">
    <property type="entry name" value="Acetyltransf_3"/>
    <property type="match status" value="1"/>
</dbReference>
<dbReference type="Proteomes" id="UP000824201">
    <property type="component" value="Unassembled WGS sequence"/>
</dbReference>